<dbReference type="EC" id="3.4.11.2" evidence="4 12"/>
<evidence type="ECO:0000256" key="8">
    <source>
        <dbReference type="ARBA" id="ARBA00022723"/>
    </source>
</evidence>
<evidence type="ECO:0000259" key="16">
    <source>
        <dbReference type="Pfam" id="PF17900"/>
    </source>
</evidence>
<dbReference type="Pfam" id="PF17900">
    <property type="entry name" value="Peptidase_M1_N"/>
    <property type="match status" value="1"/>
</dbReference>
<accession>A0ABT9GWM6</accession>
<evidence type="ECO:0000256" key="10">
    <source>
        <dbReference type="ARBA" id="ARBA00022833"/>
    </source>
</evidence>
<dbReference type="InterPro" id="IPR012779">
    <property type="entry name" value="Peptidase_M1_pepN"/>
</dbReference>
<evidence type="ECO:0000256" key="2">
    <source>
        <dbReference type="ARBA" id="ARBA00001947"/>
    </source>
</evidence>
<dbReference type="Gene3D" id="2.60.40.1730">
    <property type="entry name" value="tricorn interacting facor f3 domain"/>
    <property type="match status" value="1"/>
</dbReference>
<evidence type="ECO:0000256" key="6">
    <source>
        <dbReference type="ARBA" id="ARBA00022438"/>
    </source>
</evidence>
<dbReference type="Pfam" id="PF11940">
    <property type="entry name" value="DUF3458"/>
    <property type="match status" value="1"/>
</dbReference>
<gene>
    <name evidence="17" type="primary">pepN</name>
    <name evidence="17" type="ORF">Q3O60_03585</name>
</gene>
<keyword evidence="6 17" id="KW-0031">Aminopeptidase</keyword>
<dbReference type="Pfam" id="PF01433">
    <property type="entry name" value="Peptidase_M1"/>
    <property type="match status" value="1"/>
</dbReference>
<dbReference type="SUPFAM" id="SSF55486">
    <property type="entry name" value="Metalloproteases ('zincins'), catalytic domain"/>
    <property type="match status" value="1"/>
</dbReference>
<keyword evidence="18" id="KW-1185">Reference proteome</keyword>
<dbReference type="Proteomes" id="UP001231616">
    <property type="component" value="Unassembled WGS sequence"/>
</dbReference>
<dbReference type="InterPro" id="IPR014782">
    <property type="entry name" value="Peptidase_M1_dom"/>
</dbReference>
<evidence type="ECO:0000256" key="7">
    <source>
        <dbReference type="ARBA" id="ARBA00022670"/>
    </source>
</evidence>
<evidence type="ECO:0000256" key="1">
    <source>
        <dbReference type="ARBA" id="ARBA00000098"/>
    </source>
</evidence>
<keyword evidence="10" id="KW-0862">Zinc</keyword>
<keyword evidence="7" id="KW-0645">Protease</keyword>
<evidence type="ECO:0000256" key="12">
    <source>
        <dbReference type="NCBIfam" id="TIGR02414"/>
    </source>
</evidence>
<dbReference type="Gene3D" id="2.60.40.1840">
    <property type="match status" value="1"/>
</dbReference>
<evidence type="ECO:0000256" key="11">
    <source>
        <dbReference type="ARBA" id="ARBA00023049"/>
    </source>
</evidence>
<proteinExistence type="inferred from homology"/>
<dbReference type="InterPro" id="IPR001930">
    <property type="entry name" value="Peptidase_M1"/>
</dbReference>
<dbReference type="PRINTS" id="PR00756">
    <property type="entry name" value="ALADIPTASE"/>
</dbReference>
<dbReference type="RefSeq" id="WP_305892538.1">
    <property type="nucleotide sequence ID" value="NZ_JAUZVZ010000004.1"/>
</dbReference>
<comment type="similarity">
    <text evidence="3">Belongs to the peptidase M1 family.</text>
</comment>
<dbReference type="Gene3D" id="1.25.50.10">
    <property type="entry name" value="Peptidase M1, alanyl aminopeptidase, C-terminal domain"/>
    <property type="match status" value="1"/>
</dbReference>
<dbReference type="InterPro" id="IPR037144">
    <property type="entry name" value="Peptidase_M1_pepN_C_sf"/>
</dbReference>
<feature type="domain" description="Peptidase M1 alanyl aminopeptidase Ig-like fold" evidence="14">
    <location>
        <begin position="449"/>
        <end position="540"/>
    </location>
</feature>
<dbReference type="Pfam" id="PF17432">
    <property type="entry name" value="DUF3458_C"/>
    <property type="match status" value="1"/>
</dbReference>
<evidence type="ECO:0000256" key="9">
    <source>
        <dbReference type="ARBA" id="ARBA00022801"/>
    </source>
</evidence>
<reference evidence="17 18" key="1">
    <citation type="submission" date="2023-08" db="EMBL/GenBank/DDBJ databases">
        <authorList>
            <person name="Joshi A."/>
            <person name="Thite S."/>
        </authorList>
    </citation>
    <scope>NUCLEOTIDE SEQUENCE [LARGE SCALE GENOMIC DNA]</scope>
    <source>
        <strain evidence="17 18">AC40</strain>
    </source>
</reference>
<protein>
    <recommendedName>
        <fullName evidence="5 12">Aminopeptidase N</fullName>
        <ecNumber evidence="4 12">3.4.11.2</ecNumber>
    </recommendedName>
</protein>
<dbReference type="EMBL" id="JAUZVZ010000004">
    <property type="protein sequence ID" value="MDP4535269.1"/>
    <property type="molecule type" value="Genomic_DNA"/>
</dbReference>
<evidence type="ECO:0000256" key="3">
    <source>
        <dbReference type="ARBA" id="ARBA00010136"/>
    </source>
</evidence>
<evidence type="ECO:0000259" key="14">
    <source>
        <dbReference type="Pfam" id="PF11940"/>
    </source>
</evidence>
<dbReference type="CDD" id="cd09600">
    <property type="entry name" value="M1_APN"/>
    <property type="match status" value="1"/>
</dbReference>
<dbReference type="InterPro" id="IPR035414">
    <property type="entry name" value="Peptidase_M1_pepN_Ig-like"/>
</dbReference>
<comment type="caution">
    <text evidence="17">The sequence shown here is derived from an EMBL/GenBank/DDBJ whole genome shotgun (WGS) entry which is preliminary data.</text>
</comment>
<keyword evidence="8" id="KW-0479">Metal-binding</keyword>
<dbReference type="InterPro" id="IPR045357">
    <property type="entry name" value="Aminopeptidase_N-like_N"/>
</dbReference>
<evidence type="ECO:0000313" key="18">
    <source>
        <dbReference type="Proteomes" id="UP001231616"/>
    </source>
</evidence>
<dbReference type="InterPro" id="IPR024601">
    <property type="entry name" value="Peptidase_M1_pepN_C"/>
</dbReference>
<dbReference type="InterPro" id="IPR038438">
    <property type="entry name" value="PepN_Ig-like_sf"/>
</dbReference>
<evidence type="ECO:0000259" key="13">
    <source>
        <dbReference type="Pfam" id="PF01433"/>
    </source>
</evidence>
<keyword evidence="11" id="KW-0482">Metalloprotease</keyword>
<name>A0ABT9GWM6_9GAMM</name>
<evidence type="ECO:0000256" key="5">
    <source>
        <dbReference type="ARBA" id="ARBA00015611"/>
    </source>
</evidence>
<feature type="domain" description="Aminopeptidase N-like N-terminal" evidence="16">
    <location>
        <begin position="28"/>
        <end position="191"/>
    </location>
</feature>
<organism evidence="17 18">
    <name type="scientific">Alkalimonas collagenimarina</name>
    <dbReference type="NCBI Taxonomy" id="400390"/>
    <lineage>
        <taxon>Bacteria</taxon>
        <taxon>Pseudomonadati</taxon>
        <taxon>Pseudomonadota</taxon>
        <taxon>Gammaproteobacteria</taxon>
        <taxon>Alkalimonas</taxon>
    </lineage>
</organism>
<sequence length="864" mass="98716">MSLEASNRQVKRLTDYTSPDFTILTTKLTFELDTHQTRVTALTRFKRLNPAATELVLDGQQLNLISLHCNGQRVTEQDFKVSDDKLRLQVAEDEFLLQIVTEISPQDNTALEGLYFANGSYCTQCEAEGFRRITYYLDRPDVLAVFTTTIIADAEQLPYLLANGNQIESFINSDGKRQVIWHDPFPKPSYLFALVAGDFDQLSDSFTTVSGKSVSLVFYVEKGNGHRASFALESLKRAMRWDEQRFGLEYDLDIYMVVAVDFFNMGAMENKGLNVFNSKYVLANDETATDTDYFNIESIIGHEYFHNWTGNRVTCRDWFQLSLKEGLTVFRDQEFSRDMGSPTVNRIQAVQVIRTAQFAEDASPMAHPIRPEKVMEMNNFYTVTVYDKGAEVIRMLHTMLGEDGFQAGMRLYFQRHDGQAVTCDDFVQAMQDATETDLSHFRCWYQQSGTPELSMTRAYDASTRQLRVTLQQQTAATADQAKKVPLLLPIRYQLLSKKRTQASSVFMMTQARQELLFDQADADDLPVLLEDFSAPVKLRHDYHQDELLRIAREASNGFARWDALQAYWQLQLRLYIAGPDSFTLPAALLDLLGEWLQQPSDDLALTAELLKVPDYASFSETFAQIPVDDILTAISSFKQQISAALYTKLLTCYQQHHTDASSYTEVNASKRALKNQCLQYLSWHHEASRALLEAQYHSAVGMTDRLAVLKCTQQSLHPLFEPLMQQFEQQWQHDVLVLDKWFSLKASLPTKAVLDTMETLVQHPRFSWQNPNRVRAVFHAFAMQNAGQFHRMDGAGYQLLTETLIKLDGINAQVAARLVTPLLSWRRYEPRRQSLIKHALQMLAEQPSISDDLYEKVSKALESG</sequence>
<dbReference type="Gene3D" id="1.10.390.10">
    <property type="entry name" value="Neutral Protease Domain 2"/>
    <property type="match status" value="1"/>
</dbReference>
<dbReference type="InterPro" id="IPR027268">
    <property type="entry name" value="Peptidase_M4/M1_CTD_sf"/>
</dbReference>
<dbReference type="NCBIfam" id="TIGR02414">
    <property type="entry name" value="pepN_proteo"/>
    <property type="match status" value="1"/>
</dbReference>
<dbReference type="Gene3D" id="3.30.2010.30">
    <property type="match status" value="1"/>
</dbReference>
<keyword evidence="9 17" id="KW-0378">Hydrolase</keyword>
<evidence type="ECO:0000259" key="15">
    <source>
        <dbReference type="Pfam" id="PF17432"/>
    </source>
</evidence>
<evidence type="ECO:0000256" key="4">
    <source>
        <dbReference type="ARBA" id="ARBA00012564"/>
    </source>
</evidence>
<comment type="catalytic activity">
    <reaction evidence="1">
        <text>Release of an N-terminal amino acid, Xaa-|-Yaa- from a peptide, amide or arylamide. Xaa is preferably Ala, but may be most amino acids including Pro (slow action). When a terminal hydrophobic residue is followed by a prolyl residue, the two may be released as an intact Xaa-Pro dipeptide.</text>
        <dbReference type="EC" id="3.4.11.2"/>
    </reaction>
</comment>
<feature type="domain" description="Peptidase M1 membrane alanine aminopeptidase" evidence="13">
    <location>
        <begin position="230"/>
        <end position="441"/>
    </location>
</feature>
<dbReference type="GO" id="GO:0016285">
    <property type="term" value="F:alanyl aminopeptidase activity"/>
    <property type="evidence" value="ECO:0007669"/>
    <property type="project" value="UniProtKB-EC"/>
</dbReference>
<dbReference type="PANTHER" id="PTHR46322:SF1">
    <property type="entry name" value="PUROMYCIN-SENSITIVE AMINOPEPTIDASE"/>
    <property type="match status" value="1"/>
</dbReference>
<dbReference type="PANTHER" id="PTHR46322">
    <property type="entry name" value="PUROMYCIN-SENSITIVE AMINOPEPTIDASE"/>
    <property type="match status" value="1"/>
</dbReference>
<feature type="domain" description="Peptidase M1 alanyl aminopeptidase C-terminal" evidence="15">
    <location>
        <begin position="545"/>
        <end position="862"/>
    </location>
</feature>
<evidence type="ECO:0000313" key="17">
    <source>
        <dbReference type="EMBL" id="MDP4535269.1"/>
    </source>
</evidence>
<comment type="cofactor">
    <cofactor evidence="2">
        <name>Zn(2+)</name>
        <dbReference type="ChEBI" id="CHEBI:29105"/>
    </cofactor>
</comment>
<dbReference type="SUPFAM" id="SSF63737">
    <property type="entry name" value="Leukotriene A4 hydrolase N-terminal domain"/>
    <property type="match status" value="1"/>
</dbReference>
<dbReference type="InterPro" id="IPR042097">
    <property type="entry name" value="Aminopeptidase_N-like_N_sf"/>
</dbReference>